<dbReference type="Proteomes" id="UP001152795">
    <property type="component" value="Unassembled WGS sequence"/>
</dbReference>
<dbReference type="Pfam" id="PF07258">
    <property type="entry name" value="COMM_domain"/>
    <property type="match status" value="1"/>
</dbReference>
<comment type="caution">
    <text evidence="1">The sequence shown here is derived from an EMBL/GenBank/DDBJ whole genome shotgun (WGS) entry which is preliminary data.</text>
</comment>
<sequence>MAASMFNLTTRLKNGVTLINELDSSRFPLLLSRIIGKLTIKGEKLFSEDEQAKLCSAFSVDSNNLQSILDTSVFILEQAAYHTAKPAILTQQLKNIQLLDDKAKMFVNVWTTHGKSVTEELKQRSLTPMQLDSVKWKLNLQMAESSKSNLKTPSAVVELGLKGSKESENVCLEFTHEELYSFYDQLEKIKSQLDALR</sequence>
<organism evidence="1 2">
    <name type="scientific">Paramuricea clavata</name>
    <name type="common">Red gorgonian</name>
    <name type="synonym">Violescent sea-whip</name>
    <dbReference type="NCBI Taxonomy" id="317549"/>
    <lineage>
        <taxon>Eukaryota</taxon>
        <taxon>Metazoa</taxon>
        <taxon>Cnidaria</taxon>
        <taxon>Anthozoa</taxon>
        <taxon>Octocorallia</taxon>
        <taxon>Malacalcyonacea</taxon>
        <taxon>Plexauridae</taxon>
        <taxon>Paramuricea</taxon>
    </lineage>
</organism>
<dbReference type="PROSITE" id="PS51269">
    <property type="entry name" value="COMM"/>
    <property type="match status" value="1"/>
</dbReference>
<accession>A0A7D9LCX8</accession>
<dbReference type="InterPro" id="IPR037361">
    <property type="entry name" value="COMMD10"/>
</dbReference>
<dbReference type="CDD" id="cd04758">
    <property type="entry name" value="Commd10"/>
    <property type="match status" value="1"/>
</dbReference>
<dbReference type="Pfam" id="PF21672">
    <property type="entry name" value="COMM_HN"/>
    <property type="match status" value="1"/>
</dbReference>
<name>A0A7D9LCX8_PARCT</name>
<dbReference type="OrthoDB" id="77522at2759"/>
<evidence type="ECO:0000313" key="1">
    <source>
        <dbReference type="EMBL" id="CAB4028584.1"/>
    </source>
</evidence>
<dbReference type="PANTHER" id="PTHR12333:SF0">
    <property type="entry name" value="COMM DOMAIN-CONTAINING PROTEIN 10"/>
    <property type="match status" value="1"/>
</dbReference>
<dbReference type="AlphaFoldDB" id="A0A7D9LCX8"/>
<protein>
    <submittedName>
        <fullName evidence="1">Uncharacterized protein</fullName>
    </submittedName>
</protein>
<keyword evidence="2" id="KW-1185">Reference proteome</keyword>
<gene>
    <name evidence="1" type="ORF">PACLA_8A083476</name>
</gene>
<dbReference type="EMBL" id="CACRXK020015578">
    <property type="protein sequence ID" value="CAB4028584.1"/>
    <property type="molecule type" value="Genomic_DNA"/>
</dbReference>
<dbReference type="InterPro" id="IPR017920">
    <property type="entry name" value="COMM"/>
</dbReference>
<proteinExistence type="predicted"/>
<dbReference type="PANTHER" id="PTHR12333">
    <property type="entry name" value="COMM DOMAIN CONTAINING PROTEIN 10"/>
    <property type="match status" value="1"/>
</dbReference>
<evidence type="ECO:0000313" key="2">
    <source>
        <dbReference type="Proteomes" id="UP001152795"/>
    </source>
</evidence>
<reference evidence="1" key="1">
    <citation type="submission" date="2020-04" db="EMBL/GenBank/DDBJ databases">
        <authorList>
            <person name="Alioto T."/>
            <person name="Alioto T."/>
            <person name="Gomez Garrido J."/>
        </authorList>
    </citation>
    <scope>NUCLEOTIDE SEQUENCE</scope>
    <source>
        <strain evidence="1">A484AB</strain>
    </source>
</reference>